<dbReference type="Pfam" id="PF06681">
    <property type="entry name" value="DUF1182"/>
    <property type="match status" value="1"/>
</dbReference>
<dbReference type="PANTHER" id="PTHR38614">
    <property type="entry name" value="PROTEIN CBG09954"/>
    <property type="match status" value="1"/>
</dbReference>
<proteinExistence type="predicted"/>
<dbReference type="OrthoDB" id="10398689at2759"/>
<evidence type="ECO:0000313" key="2">
    <source>
        <dbReference type="WBParaSite" id="MBELARI_LOCUS5974"/>
    </source>
</evidence>
<protein>
    <submittedName>
        <fullName evidence="2">Taste receptor type 2</fullName>
    </submittedName>
</protein>
<dbReference type="SUPFAM" id="SSF81321">
    <property type="entry name" value="Family A G protein-coupled receptor-like"/>
    <property type="match status" value="1"/>
</dbReference>
<keyword evidence="1" id="KW-1185">Reference proteome</keyword>
<dbReference type="WBParaSite" id="MBELARI_LOCUS5974">
    <property type="protein sequence ID" value="MBELARI_LOCUS5974"/>
    <property type="gene ID" value="MBELARI_LOCUS5974"/>
</dbReference>
<sequence>MATDEAMSGSTFSHYGDQTQIQIGFWGPSMEVTMYGTPCVAILGFVCMLLLFHKKLLIEYQNTITFICFGCFFTATPIVWYNVMIFIGMEITNGKFYFTLFSCTFFKISTLSLWFCSFVVPSVVAFNRYLLIIHGKNTSIWFSLRVLLLVYAPMFCVDVLAFIIGSPSDNDTCVKLLYVNISPVPELYTLYIFLVSAGGVILGKLTLIQVKRQIISHGAKINDRQLANVIYVQTWIPFLATTFFVISNLGMITNMYSVPIWFSRPANIYAVIGTTLFIPLIALGMASKIRSAAFALLPKSLLRSADTYATAQKASQEKITVTIHTTKASANLNSVVHVS</sequence>
<name>A0A915F2C1_9BILA</name>
<dbReference type="PANTHER" id="PTHR38614:SF1">
    <property type="entry name" value="G_PROTEIN_RECEP_F1_2 DOMAIN-CONTAINING PROTEIN"/>
    <property type="match status" value="1"/>
</dbReference>
<dbReference type="Proteomes" id="UP000887575">
    <property type="component" value="Unassembled WGS sequence"/>
</dbReference>
<accession>A0A915F2C1</accession>
<dbReference type="AlphaFoldDB" id="A0A915F2C1"/>
<organism evidence="1 2">
    <name type="scientific">Mesorhabditis belari</name>
    <dbReference type="NCBI Taxonomy" id="2138241"/>
    <lineage>
        <taxon>Eukaryota</taxon>
        <taxon>Metazoa</taxon>
        <taxon>Ecdysozoa</taxon>
        <taxon>Nematoda</taxon>
        <taxon>Chromadorea</taxon>
        <taxon>Rhabditida</taxon>
        <taxon>Rhabditina</taxon>
        <taxon>Rhabditomorpha</taxon>
        <taxon>Rhabditoidea</taxon>
        <taxon>Rhabditidae</taxon>
        <taxon>Mesorhabditinae</taxon>
        <taxon>Mesorhabditis</taxon>
    </lineage>
</organism>
<evidence type="ECO:0000313" key="1">
    <source>
        <dbReference type="Proteomes" id="UP000887575"/>
    </source>
</evidence>
<reference evidence="2" key="1">
    <citation type="submission" date="2024-02" db="UniProtKB">
        <authorList>
            <consortium name="WormBaseParasite"/>
        </authorList>
    </citation>
    <scope>IDENTIFICATION</scope>
</reference>
<dbReference type="InterPro" id="IPR010601">
    <property type="entry name" value="DUF1182"/>
</dbReference>